<gene>
    <name evidence="3" type="ORF">LY89DRAFT_325938</name>
</gene>
<dbReference type="InParanoid" id="A0A132B8M7"/>
<dbReference type="InterPro" id="IPR042099">
    <property type="entry name" value="ANL_N_sf"/>
</dbReference>
<protein>
    <submittedName>
        <fullName evidence="3">Uncharacterized protein</fullName>
    </submittedName>
</protein>
<proteinExistence type="inferred from homology"/>
<keyword evidence="2" id="KW-0812">Transmembrane</keyword>
<dbReference type="SUPFAM" id="SSF56801">
    <property type="entry name" value="Acetyl-CoA synthetase-like"/>
    <property type="match status" value="1"/>
</dbReference>
<dbReference type="Proteomes" id="UP000070700">
    <property type="component" value="Unassembled WGS sequence"/>
</dbReference>
<comment type="similarity">
    <text evidence="1">Belongs to the NRP synthetase family.</text>
</comment>
<evidence type="ECO:0000256" key="1">
    <source>
        <dbReference type="ARBA" id="ARBA00029454"/>
    </source>
</evidence>
<dbReference type="GeneID" id="28816473"/>
<dbReference type="KEGG" id="psco:LY89DRAFT_325938"/>
<dbReference type="Gene3D" id="3.40.50.12780">
    <property type="entry name" value="N-terminal domain of ligase-like"/>
    <property type="match status" value="1"/>
</dbReference>
<keyword evidence="4" id="KW-1185">Reference proteome</keyword>
<dbReference type="RefSeq" id="XP_018063113.1">
    <property type="nucleotide sequence ID" value="XM_018206747.1"/>
</dbReference>
<keyword evidence="2" id="KW-0472">Membrane</keyword>
<dbReference type="PANTHER" id="PTHR45398:SF1">
    <property type="entry name" value="ENZYME, PUTATIVE (JCVI)-RELATED"/>
    <property type="match status" value="1"/>
</dbReference>
<sequence>MVLSTGKCIRISPHRNEYAMPLHSRHWLARALLHYLIFPFLTYDHKFRVKSVRFFNGWGASEACTVAELTPECPYPQNIGTPVNCAVKIIKPQSPQNIVPIGARRENLIEGSGVARGYLNVNAKSVASFISPPSLASSCERVATRFYYPGDPDAFAEIAYLVGLLEWFAVFRGQRSTIITLSLFMIAISTAISLATADTDLSGIQQTLQESILDSAAVEGSRTPLPSI</sequence>
<dbReference type="AlphaFoldDB" id="A0A132B8M7"/>
<accession>A0A132B8M7</accession>
<keyword evidence="2" id="KW-1133">Transmembrane helix</keyword>
<dbReference type="OrthoDB" id="416786at2759"/>
<evidence type="ECO:0000256" key="2">
    <source>
        <dbReference type="SAM" id="Phobius"/>
    </source>
</evidence>
<reference evidence="3 4" key="1">
    <citation type="submission" date="2015-10" db="EMBL/GenBank/DDBJ databases">
        <title>Full genome of DAOMC 229536 Phialocephala scopiformis, a fungal endophyte of spruce producing the potent anti-insectan compound rugulosin.</title>
        <authorList>
            <consortium name="DOE Joint Genome Institute"/>
            <person name="Walker A.K."/>
            <person name="Frasz S.L."/>
            <person name="Seifert K.A."/>
            <person name="Miller J.D."/>
            <person name="Mondo S.J."/>
            <person name="Labutti K."/>
            <person name="Lipzen A."/>
            <person name="Dockter R."/>
            <person name="Kennedy M."/>
            <person name="Grigoriev I.V."/>
            <person name="Spatafora J.W."/>
        </authorList>
    </citation>
    <scope>NUCLEOTIDE SEQUENCE [LARGE SCALE GENOMIC DNA]</scope>
    <source>
        <strain evidence="3 4">CBS 120377</strain>
    </source>
</reference>
<dbReference type="STRING" id="149040.A0A132B8M7"/>
<dbReference type="EMBL" id="KQ947434">
    <property type="protein sequence ID" value="KUJ08758.1"/>
    <property type="molecule type" value="Genomic_DNA"/>
</dbReference>
<organism evidence="3 4">
    <name type="scientific">Mollisia scopiformis</name>
    <name type="common">Conifer needle endophyte fungus</name>
    <name type="synonym">Phialocephala scopiformis</name>
    <dbReference type="NCBI Taxonomy" id="149040"/>
    <lineage>
        <taxon>Eukaryota</taxon>
        <taxon>Fungi</taxon>
        <taxon>Dikarya</taxon>
        <taxon>Ascomycota</taxon>
        <taxon>Pezizomycotina</taxon>
        <taxon>Leotiomycetes</taxon>
        <taxon>Helotiales</taxon>
        <taxon>Mollisiaceae</taxon>
        <taxon>Mollisia</taxon>
    </lineage>
</organism>
<feature type="transmembrane region" description="Helical" evidence="2">
    <location>
        <begin position="178"/>
        <end position="197"/>
    </location>
</feature>
<name>A0A132B8M7_MOLSC</name>
<evidence type="ECO:0000313" key="3">
    <source>
        <dbReference type="EMBL" id="KUJ08758.1"/>
    </source>
</evidence>
<dbReference type="PANTHER" id="PTHR45398">
    <property type="match status" value="1"/>
</dbReference>
<evidence type="ECO:0000313" key="4">
    <source>
        <dbReference type="Proteomes" id="UP000070700"/>
    </source>
</evidence>